<dbReference type="InterPro" id="IPR006037">
    <property type="entry name" value="RCK_C"/>
</dbReference>
<evidence type="ECO:0000256" key="6">
    <source>
        <dbReference type="ARBA" id="ARBA00022741"/>
    </source>
</evidence>
<comment type="subcellular location">
    <subcellularLocation>
        <location evidence="1">Cell membrane</location>
        <topology evidence="1">Multi-pass membrane protein</topology>
    </subcellularLocation>
</comment>
<feature type="transmembrane region" description="Helical" evidence="10">
    <location>
        <begin position="72"/>
        <end position="97"/>
    </location>
</feature>
<dbReference type="PROSITE" id="PS51202">
    <property type="entry name" value="RCK_C"/>
    <property type="match status" value="1"/>
</dbReference>
<dbReference type="InterPro" id="IPR027417">
    <property type="entry name" value="P-loop_NTPase"/>
</dbReference>
<dbReference type="GO" id="GO:0016887">
    <property type="term" value="F:ATP hydrolysis activity"/>
    <property type="evidence" value="ECO:0007669"/>
    <property type="project" value="InterPro"/>
</dbReference>
<keyword evidence="8 10" id="KW-1133">Transmembrane helix</keyword>
<evidence type="ECO:0000256" key="10">
    <source>
        <dbReference type="SAM" id="Phobius"/>
    </source>
</evidence>
<dbReference type="InterPro" id="IPR039421">
    <property type="entry name" value="Type_1_exporter"/>
</dbReference>
<keyword evidence="5 10" id="KW-0812">Transmembrane</keyword>
<sequence>MTEPRVLLPIATNREVARTLGGELARLPWLGVAATVLQLVAVASGLVAPWMLGRLVDQVIAGATTADVVNTAAVIAGAAVLAGALTAVAAALTARLGETVLARLRERVLDRVLHLPSGTMERAGTGDLVSRAGEDVSVVTSAITDAAPPLIGSLLAVTLTAAGMFALDWRLGLAGLVAVPAYALALRWYLPQSVPFYARERVATGERAQAMAGALHGAATVRAYRMEDAHVARIADRSAVARDLSLEVFRVYTRFGSRINRAEFIGLSAVLVTGFFLVREDAATVGAATAAALYFHRLFNPIGMLMLEADSVLQAMASLARLVGVAALPESPPAVGDPVRTGDLDITVTAHRYEDGPVVLRDVSLHLRPGERVALVGASGAGKSTLAGIAAGVVTPSDGVVRLAGQTLTDLGPIRTRRSIALISQEVHVFAGPLAEDLRLAHPPATDEELHAALDRVGATRWLPTLPDGLDTHVGEGGHRLTAAQAQQVALARLLLANPPVAILDEATAEAGSAGARDLDNAAMAATEGRTTLVVAHRLTQAATADRIVVLDHGRIAEQGTHEELLAAGGPYSRLWQTWSRVPG</sequence>
<keyword evidence="6" id="KW-0547">Nucleotide-binding</keyword>
<evidence type="ECO:0000256" key="9">
    <source>
        <dbReference type="ARBA" id="ARBA00023136"/>
    </source>
</evidence>
<gene>
    <name evidence="14" type="ORF">Ari01nite_80940</name>
</gene>
<dbReference type="FunFam" id="3.40.50.300:FF:001001">
    <property type="entry name" value="Multidrug ABC transporter ATP-binding protein"/>
    <property type="match status" value="1"/>
</dbReference>
<dbReference type="RefSeq" id="WP_203788630.1">
    <property type="nucleotide sequence ID" value="NZ_BOMV01000087.1"/>
</dbReference>
<comment type="caution">
    <text evidence="14">The sequence shown here is derived from an EMBL/GenBank/DDBJ whole genome shotgun (WGS) entry which is preliminary data.</text>
</comment>
<keyword evidence="3" id="KW-1003">Cell membrane</keyword>
<dbReference type="PANTHER" id="PTHR24221">
    <property type="entry name" value="ATP-BINDING CASSETTE SUB-FAMILY B"/>
    <property type="match status" value="1"/>
</dbReference>
<evidence type="ECO:0000256" key="2">
    <source>
        <dbReference type="ARBA" id="ARBA00022448"/>
    </source>
</evidence>
<feature type="domain" description="ABC transporter" evidence="11">
    <location>
        <begin position="339"/>
        <end position="578"/>
    </location>
</feature>
<evidence type="ECO:0000313" key="15">
    <source>
        <dbReference type="Proteomes" id="UP000636960"/>
    </source>
</evidence>
<dbReference type="InterPro" id="IPR036640">
    <property type="entry name" value="ABC1_TM_sf"/>
</dbReference>
<dbReference type="InterPro" id="IPR003593">
    <property type="entry name" value="AAA+_ATPase"/>
</dbReference>
<dbReference type="AlphaFoldDB" id="A0A919MZ12"/>
<keyword evidence="2" id="KW-0813">Transport</keyword>
<dbReference type="GO" id="GO:0034040">
    <property type="term" value="F:ATPase-coupled lipid transmembrane transporter activity"/>
    <property type="evidence" value="ECO:0007669"/>
    <property type="project" value="TreeGrafter"/>
</dbReference>
<dbReference type="Gene3D" id="3.40.50.300">
    <property type="entry name" value="P-loop containing nucleotide triphosphate hydrolases"/>
    <property type="match status" value="1"/>
</dbReference>
<dbReference type="CDD" id="cd07346">
    <property type="entry name" value="ABC_6TM_exporters"/>
    <property type="match status" value="1"/>
</dbReference>
<dbReference type="GO" id="GO:0005524">
    <property type="term" value="F:ATP binding"/>
    <property type="evidence" value="ECO:0007669"/>
    <property type="project" value="UniProtKB-KW"/>
</dbReference>
<dbReference type="Proteomes" id="UP000636960">
    <property type="component" value="Unassembled WGS sequence"/>
</dbReference>
<evidence type="ECO:0000256" key="8">
    <source>
        <dbReference type="ARBA" id="ARBA00022989"/>
    </source>
</evidence>
<feature type="transmembrane region" description="Helical" evidence="10">
    <location>
        <begin position="27"/>
        <end position="52"/>
    </location>
</feature>
<evidence type="ECO:0000259" key="11">
    <source>
        <dbReference type="PROSITE" id="PS50893"/>
    </source>
</evidence>
<evidence type="ECO:0000259" key="13">
    <source>
        <dbReference type="PROSITE" id="PS51202"/>
    </source>
</evidence>
<keyword evidence="7" id="KW-0067">ATP-binding</keyword>
<accession>A0A919MZ12</accession>
<dbReference type="InterPro" id="IPR011527">
    <property type="entry name" value="ABC1_TM_dom"/>
</dbReference>
<organism evidence="14 15">
    <name type="scientific">Paractinoplanes rishiriensis</name>
    <dbReference type="NCBI Taxonomy" id="1050105"/>
    <lineage>
        <taxon>Bacteria</taxon>
        <taxon>Bacillati</taxon>
        <taxon>Actinomycetota</taxon>
        <taxon>Actinomycetes</taxon>
        <taxon>Micromonosporales</taxon>
        <taxon>Micromonosporaceae</taxon>
        <taxon>Paractinoplanes</taxon>
    </lineage>
</organism>
<dbReference type="Pfam" id="PF00005">
    <property type="entry name" value="ABC_tran"/>
    <property type="match status" value="1"/>
</dbReference>
<evidence type="ECO:0000256" key="5">
    <source>
        <dbReference type="ARBA" id="ARBA00022692"/>
    </source>
</evidence>
<keyword evidence="9 10" id="KW-0472">Membrane</keyword>
<dbReference type="Gene3D" id="1.20.1560.10">
    <property type="entry name" value="ABC transporter type 1, transmembrane domain"/>
    <property type="match status" value="1"/>
</dbReference>
<dbReference type="SUPFAM" id="SSF90123">
    <property type="entry name" value="ABC transporter transmembrane region"/>
    <property type="match status" value="1"/>
</dbReference>
<dbReference type="GO" id="GO:0140359">
    <property type="term" value="F:ABC-type transporter activity"/>
    <property type="evidence" value="ECO:0007669"/>
    <property type="project" value="InterPro"/>
</dbReference>
<dbReference type="PANTHER" id="PTHR24221:SF654">
    <property type="entry name" value="ATP-BINDING CASSETTE SUB-FAMILY B MEMBER 6"/>
    <property type="match status" value="1"/>
</dbReference>
<dbReference type="Pfam" id="PF00664">
    <property type="entry name" value="ABC_membrane"/>
    <property type="match status" value="1"/>
</dbReference>
<feature type="domain" description="RCK C-terminal" evidence="13">
    <location>
        <begin position="310"/>
        <end position="392"/>
    </location>
</feature>
<dbReference type="EMBL" id="BOMV01000087">
    <property type="protein sequence ID" value="GIF00630.1"/>
    <property type="molecule type" value="Genomic_DNA"/>
</dbReference>
<evidence type="ECO:0000256" key="3">
    <source>
        <dbReference type="ARBA" id="ARBA00022475"/>
    </source>
</evidence>
<evidence type="ECO:0000259" key="12">
    <source>
        <dbReference type="PROSITE" id="PS50929"/>
    </source>
</evidence>
<dbReference type="PROSITE" id="PS50929">
    <property type="entry name" value="ABC_TM1F"/>
    <property type="match status" value="1"/>
</dbReference>
<evidence type="ECO:0000256" key="4">
    <source>
        <dbReference type="ARBA" id="ARBA00022519"/>
    </source>
</evidence>
<feature type="domain" description="ABC transmembrane type-1" evidence="12">
    <location>
        <begin position="32"/>
        <end position="314"/>
    </location>
</feature>
<proteinExistence type="predicted"/>
<reference evidence="14" key="1">
    <citation type="submission" date="2021-01" db="EMBL/GenBank/DDBJ databases">
        <title>Whole genome shotgun sequence of Actinoplanes rishiriensis NBRC 108556.</title>
        <authorList>
            <person name="Komaki H."/>
            <person name="Tamura T."/>
        </authorList>
    </citation>
    <scope>NUCLEOTIDE SEQUENCE</scope>
    <source>
        <strain evidence="14">NBRC 108556</strain>
    </source>
</reference>
<keyword evidence="15" id="KW-1185">Reference proteome</keyword>
<name>A0A919MZ12_9ACTN</name>
<evidence type="ECO:0000256" key="7">
    <source>
        <dbReference type="ARBA" id="ARBA00022840"/>
    </source>
</evidence>
<dbReference type="GO" id="GO:0005886">
    <property type="term" value="C:plasma membrane"/>
    <property type="evidence" value="ECO:0007669"/>
    <property type="project" value="UniProtKB-SubCell"/>
</dbReference>
<keyword evidence="4" id="KW-0997">Cell inner membrane</keyword>
<dbReference type="GO" id="GO:0008324">
    <property type="term" value="F:monoatomic cation transmembrane transporter activity"/>
    <property type="evidence" value="ECO:0007669"/>
    <property type="project" value="InterPro"/>
</dbReference>
<evidence type="ECO:0000313" key="14">
    <source>
        <dbReference type="EMBL" id="GIF00630.1"/>
    </source>
</evidence>
<protein>
    <submittedName>
        <fullName evidence="14">Multidrug ABC transporter permease</fullName>
    </submittedName>
</protein>
<dbReference type="InterPro" id="IPR003439">
    <property type="entry name" value="ABC_transporter-like_ATP-bd"/>
</dbReference>
<dbReference type="SUPFAM" id="SSF52540">
    <property type="entry name" value="P-loop containing nucleoside triphosphate hydrolases"/>
    <property type="match status" value="1"/>
</dbReference>
<evidence type="ECO:0000256" key="1">
    <source>
        <dbReference type="ARBA" id="ARBA00004651"/>
    </source>
</evidence>
<dbReference type="PROSITE" id="PS50893">
    <property type="entry name" value="ABC_TRANSPORTER_2"/>
    <property type="match status" value="1"/>
</dbReference>
<dbReference type="GO" id="GO:0006813">
    <property type="term" value="P:potassium ion transport"/>
    <property type="evidence" value="ECO:0007669"/>
    <property type="project" value="InterPro"/>
</dbReference>
<dbReference type="SMART" id="SM00382">
    <property type="entry name" value="AAA"/>
    <property type="match status" value="1"/>
</dbReference>